<name>A0AAC9J2D9_VIRHA</name>
<dbReference type="EMBL" id="JACWEZ010000004">
    <property type="protein sequence ID" value="MBD1222658.1"/>
    <property type="molecule type" value="Genomic_DNA"/>
</dbReference>
<dbReference type="GO" id="GO:0016020">
    <property type="term" value="C:membrane"/>
    <property type="evidence" value="ECO:0007669"/>
    <property type="project" value="UniProtKB-SubCell"/>
</dbReference>
<evidence type="ECO:0000313" key="10">
    <source>
        <dbReference type="EMBL" id="MBD1222658.1"/>
    </source>
</evidence>
<keyword evidence="12" id="KW-1185">Reference proteome</keyword>
<feature type="transmembrane region" description="Helical" evidence="7">
    <location>
        <begin position="82"/>
        <end position="104"/>
    </location>
</feature>
<dbReference type="EMBL" id="CP017962">
    <property type="protein sequence ID" value="APC48389.1"/>
    <property type="molecule type" value="Genomic_DNA"/>
</dbReference>
<proteinExistence type="inferred from homology"/>
<gene>
    <name evidence="9" type="ORF">BME96_09500</name>
    <name evidence="10" type="ORF">IC602_08555</name>
</gene>
<evidence type="ECO:0000313" key="9">
    <source>
        <dbReference type="EMBL" id="APC48389.1"/>
    </source>
</evidence>
<dbReference type="GeneID" id="71514626"/>
<dbReference type="CDD" id="cd05709">
    <property type="entry name" value="S2P-M50"/>
    <property type="match status" value="1"/>
</dbReference>
<comment type="cofactor">
    <cofactor evidence="1">
        <name>Zn(2+)</name>
        <dbReference type="ChEBI" id="CHEBI:29105"/>
    </cofactor>
</comment>
<evidence type="ECO:0000256" key="7">
    <source>
        <dbReference type="SAM" id="Phobius"/>
    </source>
</evidence>
<evidence type="ECO:0000256" key="4">
    <source>
        <dbReference type="ARBA" id="ARBA00022692"/>
    </source>
</evidence>
<organism evidence="9 11">
    <name type="scientific">Virgibacillus halodenitrificans</name>
    <name type="common">Bacillus halodenitrificans</name>
    <dbReference type="NCBI Taxonomy" id="1482"/>
    <lineage>
        <taxon>Bacteria</taxon>
        <taxon>Bacillati</taxon>
        <taxon>Bacillota</taxon>
        <taxon>Bacilli</taxon>
        <taxon>Bacillales</taxon>
        <taxon>Bacillaceae</taxon>
        <taxon>Virgibacillus</taxon>
    </lineage>
</organism>
<evidence type="ECO:0000256" key="1">
    <source>
        <dbReference type="ARBA" id="ARBA00001947"/>
    </source>
</evidence>
<dbReference type="KEGG" id="vhl:BME96_09500"/>
<dbReference type="Proteomes" id="UP000182945">
    <property type="component" value="Chromosome"/>
</dbReference>
<accession>A0AAC9J2D9</accession>
<keyword evidence="6 7" id="KW-0472">Membrane</keyword>
<evidence type="ECO:0000256" key="5">
    <source>
        <dbReference type="ARBA" id="ARBA00022989"/>
    </source>
</evidence>
<dbReference type="GO" id="GO:0006508">
    <property type="term" value="P:proteolysis"/>
    <property type="evidence" value="ECO:0007669"/>
    <property type="project" value="InterPro"/>
</dbReference>
<comment type="similarity">
    <text evidence="3">Belongs to the peptidase M50B family.</text>
</comment>
<comment type="subcellular location">
    <subcellularLocation>
        <location evidence="2">Membrane</location>
        <topology evidence="2">Multi-pass membrane protein</topology>
    </subcellularLocation>
</comment>
<dbReference type="AlphaFoldDB" id="A0AAC9J2D9"/>
<evidence type="ECO:0000256" key="3">
    <source>
        <dbReference type="ARBA" id="ARBA00007931"/>
    </source>
</evidence>
<feature type="domain" description="Peptidase M50" evidence="8">
    <location>
        <begin position="12"/>
        <end position="104"/>
    </location>
</feature>
<dbReference type="Pfam" id="PF02163">
    <property type="entry name" value="Peptidase_M50"/>
    <property type="match status" value="1"/>
</dbReference>
<dbReference type="Proteomes" id="UP000621631">
    <property type="component" value="Unassembled WGS sequence"/>
</dbReference>
<evidence type="ECO:0000256" key="2">
    <source>
        <dbReference type="ARBA" id="ARBA00004141"/>
    </source>
</evidence>
<evidence type="ECO:0000256" key="6">
    <source>
        <dbReference type="ARBA" id="ARBA00023136"/>
    </source>
</evidence>
<protein>
    <submittedName>
        <fullName evidence="10">M50 family metallopeptidase</fullName>
    </submittedName>
</protein>
<keyword evidence="4 7" id="KW-0812">Transmembrane</keyword>
<keyword evidence="5 7" id="KW-1133">Transmembrane helix</keyword>
<evidence type="ECO:0000313" key="11">
    <source>
        <dbReference type="Proteomes" id="UP000182945"/>
    </source>
</evidence>
<evidence type="ECO:0000313" key="12">
    <source>
        <dbReference type="Proteomes" id="UP000621631"/>
    </source>
</evidence>
<feature type="transmembrane region" description="Helical" evidence="7">
    <location>
        <begin position="110"/>
        <end position="128"/>
    </location>
</feature>
<dbReference type="RefSeq" id="WP_060678837.1">
    <property type="nucleotide sequence ID" value="NZ_CP017962.1"/>
</dbReference>
<reference evidence="10 12" key="2">
    <citation type="submission" date="2020-09" db="EMBL/GenBank/DDBJ databases">
        <title>Draft Genome Sequences of Oil-Oxidizing Bacteria Halomonas titanicae, Marinobacter lutaoensis, and Virgibacillus halodenitrificans Isolated from Highly Saline Environments.</title>
        <authorList>
            <person name="Grouzdev D.S."/>
            <person name="Sokolova D.S."/>
            <person name="Semenova E.M."/>
            <person name="Borzenkov I.A."/>
            <person name="Bidzhieva S.K."/>
            <person name="Poltaraus A.B."/>
            <person name="Nazina T.N."/>
        </authorList>
    </citation>
    <scope>NUCLEOTIDE SEQUENCE [LARGE SCALE GENOMIC DNA]</scope>
    <source>
        <strain evidence="10 12">VKM B-3472D</strain>
    </source>
</reference>
<dbReference type="InterPro" id="IPR008915">
    <property type="entry name" value="Peptidase_M50"/>
</dbReference>
<feature type="transmembrane region" description="Helical" evidence="7">
    <location>
        <begin position="6"/>
        <end position="32"/>
    </location>
</feature>
<sequence>MSIPLLFYLILIVAPISIAMHELGHALMAIVLKAHKVEVSIGAGKKLGGISRKGFQLSIYSLYFLGGVVEHEKKHPYKLREIIWISLSGPIMNAIIAFIVYLLYDWIPNNYTSLFLLFNIWLAVVNLIPFKIKEKQTDGYTIFKEIIRRI</sequence>
<evidence type="ECO:0000259" key="8">
    <source>
        <dbReference type="Pfam" id="PF02163"/>
    </source>
</evidence>
<reference evidence="9 11" key="1">
    <citation type="submission" date="2016-11" db="EMBL/GenBank/DDBJ databases">
        <title>Complete genome sequencing of Virgibacillus halodenitrificans PDB-F2.</title>
        <authorList>
            <person name="Sun Z."/>
            <person name="Zhou Y."/>
            <person name="Li H."/>
        </authorList>
    </citation>
    <scope>NUCLEOTIDE SEQUENCE [LARGE SCALE GENOMIC DNA]</scope>
    <source>
        <strain evidence="9 11">PDB-F2</strain>
    </source>
</reference>